<feature type="domain" description="NAA35-like TPR repeats" evidence="5">
    <location>
        <begin position="307"/>
        <end position="671"/>
    </location>
</feature>
<comment type="subcellular location">
    <subcellularLocation>
        <location evidence="1">Cytoplasm</location>
    </subcellularLocation>
</comment>
<dbReference type="InterPro" id="IPR007244">
    <property type="entry name" value="Naa35_N"/>
</dbReference>
<evidence type="ECO:0008006" key="8">
    <source>
        <dbReference type="Google" id="ProtNLM"/>
    </source>
</evidence>
<evidence type="ECO:0000256" key="2">
    <source>
        <dbReference type="ARBA" id="ARBA00006289"/>
    </source>
</evidence>
<proteinExistence type="inferred from homology"/>
<sequence>MRSLRCSRLLALSRSVRIELKRDEVAQIRQQIMDPKMDSGSVPLGDSLEADFDVSKSLSASEVMWIMDELIKLEAMFLLGYPLSQNVFTSLHVFRLISPTNSYPYNLQQPHTKNDLKQDERTHLVLNILRAYCIGLIKSVQLMLRLIQSHVSFEEEDTVTYLFGLELLPRLEVKEAVMLVADSINWIDESSFEESTKNALRARLLLRQETLFALEEGSLAGWQTVRLLMNQLDDIEQKLQPVSAAFSDKVQRQLATSTPPRILPTMSWKESRAVWLHMCEDVIAALELTSVWVRQNPHSLQRATWTFAYRSPSPNTYARAKMQDILTTEDRVANDVPQFDLLLADIRDLVLAGDPLGDLSSFQVEDTADIRYQASRIIEGFMSRAFNDYLNYYRILCLNRCRTRRRLTQFLSALADLECDAIEADSRLTQLITPRQTTDSLGEVHQLQPMSLWVTIFRNRIAQYVIQLGFETDLYLPDELSTIYMVLTEVAEEAVRGISRSEMFMRDRLERLQGSGNNDAADECEVALIHLESVRDQLEIVSGLATCLADLYILLEETGVIGTANQDYTPASLRYEARMKPFLRAEPHRWPSLADMQKAKDSKKLNLSQICETIPNFVKKAKTLLSKLKMYTPVQARYIGTETSWQKDIKQLETVCVATTVVASQLNSICKKRGVLDASYLGDIVELVVPCKRFHDWWTVPQLREKTG</sequence>
<organism evidence="7">
    <name type="scientific">Dissoconium aciculare CBS 342.82</name>
    <dbReference type="NCBI Taxonomy" id="1314786"/>
    <lineage>
        <taxon>Eukaryota</taxon>
        <taxon>Fungi</taxon>
        <taxon>Dikarya</taxon>
        <taxon>Ascomycota</taxon>
        <taxon>Pezizomycotina</taxon>
        <taxon>Dothideomycetes</taxon>
        <taxon>Dothideomycetidae</taxon>
        <taxon>Mycosphaerellales</taxon>
        <taxon>Dissoconiaceae</taxon>
        <taxon>Dissoconium</taxon>
    </lineage>
</organism>
<gene>
    <name evidence="7" type="ORF">K489DRAFT_375470</name>
</gene>
<dbReference type="RefSeq" id="XP_033464416.1">
    <property type="nucleotide sequence ID" value="XM_033603694.1"/>
</dbReference>
<dbReference type="GO" id="GO:0031417">
    <property type="term" value="C:NatC complex"/>
    <property type="evidence" value="ECO:0007669"/>
    <property type="project" value="InterPro"/>
</dbReference>
<keyword evidence="6" id="KW-1185">Reference proteome</keyword>
<evidence type="ECO:0000256" key="3">
    <source>
        <dbReference type="ARBA" id="ARBA00022490"/>
    </source>
</evidence>
<dbReference type="GeneID" id="54361494"/>
<dbReference type="Pfam" id="PF25789">
    <property type="entry name" value="TPR_NAA35"/>
    <property type="match status" value="1"/>
</dbReference>
<dbReference type="Pfam" id="PF04112">
    <property type="entry name" value="Mak10"/>
    <property type="match status" value="1"/>
</dbReference>
<dbReference type="PANTHER" id="PTHR21373">
    <property type="entry name" value="GLUCOSE REPRESSIBLE PROTEIN MAK10"/>
    <property type="match status" value="1"/>
</dbReference>
<accession>A0A6J3MHG4</accession>
<keyword evidence="3" id="KW-0963">Cytoplasm</keyword>
<dbReference type="PANTHER" id="PTHR21373:SF0">
    <property type="entry name" value="N-ALPHA-ACETYLTRANSFERASE 35, NATC AUXILIARY SUBUNIT"/>
    <property type="match status" value="1"/>
</dbReference>
<reference evidence="7" key="1">
    <citation type="submission" date="2020-01" db="EMBL/GenBank/DDBJ databases">
        <authorList>
            <consortium name="DOE Joint Genome Institute"/>
            <person name="Haridas S."/>
            <person name="Albert R."/>
            <person name="Binder M."/>
            <person name="Bloem J."/>
            <person name="Labutti K."/>
            <person name="Salamov A."/>
            <person name="Andreopoulos B."/>
            <person name="Baker S.E."/>
            <person name="Barry K."/>
            <person name="Bills G."/>
            <person name="Bluhm B.H."/>
            <person name="Cannon C."/>
            <person name="Castanera R."/>
            <person name="Culley D.E."/>
            <person name="Daum C."/>
            <person name="Ezra D."/>
            <person name="Gonzalez J.B."/>
            <person name="Henrissat B."/>
            <person name="Kuo A."/>
            <person name="Liang C."/>
            <person name="Lipzen A."/>
            <person name="Lutzoni F."/>
            <person name="Magnuson J."/>
            <person name="Mondo S."/>
            <person name="Nolan M."/>
            <person name="Ohm R."/>
            <person name="Pangilinan J."/>
            <person name="Park H.-J."/>
            <person name="Ramirez L."/>
            <person name="Alfaro M."/>
            <person name="Sun H."/>
            <person name="Tritt A."/>
            <person name="Yoshinaga Y."/>
            <person name="Zwiers L.-H."/>
            <person name="Turgeon B.G."/>
            <person name="Goodwin S.B."/>
            <person name="Spatafora J.W."/>
            <person name="Crous P.W."/>
            <person name="Grigoriev I.V."/>
        </authorList>
    </citation>
    <scope>NUCLEOTIDE SEQUENCE</scope>
    <source>
        <strain evidence="7">CBS 342.82</strain>
    </source>
</reference>
<evidence type="ECO:0000259" key="5">
    <source>
        <dbReference type="Pfam" id="PF25789"/>
    </source>
</evidence>
<evidence type="ECO:0000256" key="1">
    <source>
        <dbReference type="ARBA" id="ARBA00004496"/>
    </source>
</evidence>
<dbReference type="AlphaFoldDB" id="A0A6J3MHG4"/>
<name>A0A6J3MHG4_9PEZI</name>
<evidence type="ECO:0000313" key="7">
    <source>
        <dbReference type="RefSeq" id="XP_033464416.1"/>
    </source>
</evidence>
<evidence type="ECO:0000259" key="4">
    <source>
        <dbReference type="Pfam" id="PF04112"/>
    </source>
</evidence>
<comment type="similarity">
    <text evidence="2">Belongs to the MAK10 family.</text>
</comment>
<reference evidence="7" key="2">
    <citation type="submission" date="2020-04" db="EMBL/GenBank/DDBJ databases">
        <authorList>
            <consortium name="NCBI Genome Project"/>
        </authorList>
    </citation>
    <scope>NUCLEOTIDE SEQUENCE</scope>
    <source>
        <strain evidence="7">CBS 342.82</strain>
    </source>
</reference>
<dbReference type="InterPro" id="IPR057983">
    <property type="entry name" value="NAA35-like_N"/>
</dbReference>
<dbReference type="Proteomes" id="UP000504637">
    <property type="component" value="Unplaced"/>
</dbReference>
<reference evidence="7" key="3">
    <citation type="submission" date="2025-08" db="UniProtKB">
        <authorList>
            <consortium name="RefSeq"/>
        </authorList>
    </citation>
    <scope>IDENTIFICATION</scope>
    <source>
        <strain evidence="7">CBS 342.82</strain>
    </source>
</reference>
<dbReference type="OrthoDB" id="269405at2759"/>
<evidence type="ECO:0000313" key="6">
    <source>
        <dbReference type="Proteomes" id="UP000504637"/>
    </source>
</evidence>
<dbReference type="InterPro" id="IPR057982">
    <property type="entry name" value="TPR_NAA35"/>
</dbReference>
<protein>
    <recommendedName>
        <fullName evidence="8">Mak10-domain-containing protein</fullName>
    </recommendedName>
</protein>
<feature type="domain" description="NAA35-like N-terminal" evidence="4">
    <location>
        <begin position="31"/>
        <end position="175"/>
    </location>
</feature>